<keyword evidence="3" id="KW-1185">Reference proteome</keyword>
<dbReference type="InterPro" id="IPR013783">
    <property type="entry name" value="Ig-like_fold"/>
</dbReference>
<feature type="domain" description="Ig-like" evidence="1">
    <location>
        <begin position="1"/>
        <end position="69"/>
    </location>
</feature>
<dbReference type="Pfam" id="PF07679">
    <property type="entry name" value="I-set"/>
    <property type="match status" value="1"/>
</dbReference>
<dbReference type="InterPro" id="IPR036179">
    <property type="entry name" value="Ig-like_dom_sf"/>
</dbReference>
<accession>A0A8J2H798</accession>
<dbReference type="InterPro" id="IPR013098">
    <property type="entry name" value="Ig_I-set"/>
</dbReference>
<name>A0A8J2H798_COTCN</name>
<dbReference type="EMBL" id="CAJNRD030001118">
    <property type="protein sequence ID" value="CAG5081156.1"/>
    <property type="molecule type" value="Genomic_DNA"/>
</dbReference>
<comment type="caution">
    <text evidence="2">The sequence shown here is derived from an EMBL/GenBank/DDBJ whole genome shotgun (WGS) entry which is preliminary data.</text>
</comment>
<sequence length="147" mass="17249">MTYSNMKVEWFFNGKPLPHKNRFQPIYDFGYVAMNFGWVYPEDSGEYLCRATNLYGMDETKAGNRYKLSYDGMYHLDIPKTRQYDHGKVEVVARSSLGEARCETTLTVKPRSDDYRGVLKNSPRREYLSPWGRGRWNTENLVDPPQD</sequence>
<dbReference type="AlphaFoldDB" id="A0A8J2H798"/>
<gene>
    <name evidence="2" type="ORF">HICCMSTLAB_LOCUS3206</name>
</gene>
<dbReference type="Gene3D" id="2.60.40.10">
    <property type="entry name" value="Immunoglobulins"/>
    <property type="match status" value="2"/>
</dbReference>
<dbReference type="InterPro" id="IPR007110">
    <property type="entry name" value="Ig-like_dom"/>
</dbReference>
<evidence type="ECO:0000259" key="1">
    <source>
        <dbReference type="PROSITE" id="PS50835"/>
    </source>
</evidence>
<dbReference type="PANTHER" id="PTHR47633:SF4">
    <property type="entry name" value="MYOPALLADIN ISOFORM X1"/>
    <property type="match status" value="1"/>
</dbReference>
<organism evidence="2 3">
    <name type="scientific">Cotesia congregata</name>
    <name type="common">Parasitoid wasp</name>
    <name type="synonym">Apanteles congregatus</name>
    <dbReference type="NCBI Taxonomy" id="51543"/>
    <lineage>
        <taxon>Eukaryota</taxon>
        <taxon>Metazoa</taxon>
        <taxon>Ecdysozoa</taxon>
        <taxon>Arthropoda</taxon>
        <taxon>Hexapoda</taxon>
        <taxon>Insecta</taxon>
        <taxon>Pterygota</taxon>
        <taxon>Neoptera</taxon>
        <taxon>Endopterygota</taxon>
        <taxon>Hymenoptera</taxon>
        <taxon>Apocrita</taxon>
        <taxon>Ichneumonoidea</taxon>
        <taxon>Braconidae</taxon>
        <taxon>Microgastrinae</taxon>
        <taxon>Cotesia</taxon>
    </lineage>
</organism>
<protein>
    <submittedName>
        <fullName evidence="2">Similar to sls: Titin (Drosophila melanogaster)</fullName>
    </submittedName>
</protein>
<dbReference type="SUPFAM" id="SSF48726">
    <property type="entry name" value="Immunoglobulin"/>
    <property type="match status" value="2"/>
</dbReference>
<dbReference type="OrthoDB" id="7782279at2759"/>
<dbReference type="PROSITE" id="PS50835">
    <property type="entry name" value="IG_LIKE"/>
    <property type="match status" value="1"/>
</dbReference>
<evidence type="ECO:0000313" key="3">
    <source>
        <dbReference type="Proteomes" id="UP000786811"/>
    </source>
</evidence>
<dbReference type="PANTHER" id="PTHR47633">
    <property type="entry name" value="IMMUNOGLOBULIN"/>
    <property type="match status" value="1"/>
</dbReference>
<evidence type="ECO:0000313" key="2">
    <source>
        <dbReference type="EMBL" id="CAG5081156.1"/>
    </source>
</evidence>
<reference evidence="2" key="1">
    <citation type="submission" date="2021-04" db="EMBL/GenBank/DDBJ databases">
        <authorList>
            <person name="Chebbi M.A.C M."/>
        </authorList>
    </citation>
    <scope>NUCLEOTIDE SEQUENCE</scope>
</reference>
<dbReference type="Proteomes" id="UP000786811">
    <property type="component" value="Unassembled WGS sequence"/>
</dbReference>
<proteinExistence type="predicted"/>